<dbReference type="GO" id="GO:0006099">
    <property type="term" value="P:tricarboxylic acid cycle"/>
    <property type="evidence" value="ECO:0007669"/>
    <property type="project" value="InterPro"/>
</dbReference>
<evidence type="ECO:0000256" key="1">
    <source>
        <dbReference type="SAM" id="Phobius"/>
    </source>
</evidence>
<keyword evidence="1" id="KW-1133">Transmembrane helix</keyword>
<organism evidence="2 3">
    <name type="scientific">Brassica carinata</name>
    <name type="common">Ethiopian mustard</name>
    <name type="synonym">Abyssinian cabbage</name>
    <dbReference type="NCBI Taxonomy" id="52824"/>
    <lineage>
        <taxon>Eukaryota</taxon>
        <taxon>Viridiplantae</taxon>
        <taxon>Streptophyta</taxon>
        <taxon>Embryophyta</taxon>
        <taxon>Tracheophyta</taxon>
        <taxon>Spermatophyta</taxon>
        <taxon>Magnoliopsida</taxon>
        <taxon>eudicotyledons</taxon>
        <taxon>Gunneridae</taxon>
        <taxon>Pentapetalae</taxon>
        <taxon>rosids</taxon>
        <taxon>malvids</taxon>
        <taxon>Brassicales</taxon>
        <taxon>Brassicaceae</taxon>
        <taxon>Brassiceae</taxon>
        <taxon>Brassica</taxon>
    </lineage>
</organism>
<dbReference type="GO" id="GO:0045273">
    <property type="term" value="C:respiratory chain complex II (succinate dehydrogenase)"/>
    <property type="evidence" value="ECO:0007669"/>
    <property type="project" value="InterPro"/>
</dbReference>
<keyword evidence="1" id="KW-0812">Transmembrane</keyword>
<proteinExistence type="predicted"/>
<dbReference type="EMBL" id="JAAMPC010000006">
    <property type="protein sequence ID" value="KAG2306711.1"/>
    <property type="molecule type" value="Genomic_DNA"/>
</dbReference>
<dbReference type="Pfam" id="PF14290">
    <property type="entry name" value="SDH5_plant"/>
    <property type="match status" value="1"/>
</dbReference>
<evidence type="ECO:0000313" key="3">
    <source>
        <dbReference type="Proteomes" id="UP000886595"/>
    </source>
</evidence>
<dbReference type="Proteomes" id="UP000886595">
    <property type="component" value="Unassembled WGS sequence"/>
</dbReference>
<accession>A0A8X7VAA6</accession>
<evidence type="ECO:0000313" key="2">
    <source>
        <dbReference type="EMBL" id="KAG2306711.1"/>
    </source>
</evidence>
<dbReference type="AlphaFoldDB" id="A0A8X7VAA6"/>
<dbReference type="InterPro" id="IPR025397">
    <property type="entry name" value="SDH5"/>
</dbReference>
<feature type="transmembrane region" description="Helical" evidence="1">
    <location>
        <begin position="81"/>
        <end position="102"/>
    </location>
</feature>
<keyword evidence="3" id="KW-1185">Reference proteome</keyword>
<reference evidence="2 3" key="1">
    <citation type="submission" date="2020-02" db="EMBL/GenBank/DDBJ databases">
        <authorList>
            <person name="Ma Q."/>
            <person name="Huang Y."/>
            <person name="Song X."/>
            <person name="Pei D."/>
        </authorList>
    </citation>
    <scope>NUCLEOTIDE SEQUENCE [LARGE SCALE GENOMIC DNA]</scope>
    <source>
        <strain evidence="2">Sxm20200214</strain>
        <tissue evidence="2">Leaf</tissue>
    </source>
</reference>
<sequence length="133" mass="15579">MHHIEQVRNFSEEDVFHMPEIKDSDVLNAYKGLKASDWEALLLLLFTTPATQSRKTQRTRQGKRLGIDWLEKVREISSTGCYFLFGIIFLAAIDSSKFVWILRDARSYYGAWIQAQYLEHQNLSLLFAFKFVI</sequence>
<comment type="caution">
    <text evidence="2">The sequence shown here is derived from an EMBL/GenBank/DDBJ whole genome shotgun (WGS) entry which is preliminary data.</text>
</comment>
<protein>
    <submittedName>
        <fullName evidence="2">Uncharacterized protein</fullName>
    </submittedName>
</protein>
<keyword evidence="1" id="KW-0472">Membrane</keyword>
<gene>
    <name evidence="2" type="ORF">Bca52824_026459</name>
</gene>
<name>A0A8X7VAA6_BRACI</name>